<evidence type="ECO:0000313" key="2">
    <source>
        <dbReference type="EMBL" id="NYI72295.1"/>
    </source>
</evidence>
<dbReference type="AlphaFoldDB" id="A0A7Z0DB04"/>
<sequence length="166" mass="17281">MRVRPSLTSSRFLGWIVVLVAAVAIVFGAAVTVQSGQKSATPHVEAVSPAVHRQVLTEEGQAVDHGWQTVGVASVSPPVPAAQVSGGFSMTPSSGSDHGPGDGSCPLLAAACMIALMVVLVSWRLRRPGTSVIRILPRMATQVPQVSSVRYMPAARSPLMFGISLT</sequence>
<evidence type="ECO:0000256" key="1">
    <source>
        <dbReference type="SAM" id="Phobius"/>
    </source>
</evidence>
<evidence type="ECO:0000313" key="3">
    <source>
        <dbReference type="Proteomes" id="UP000527616"/>
    </source>
</evidence>
<keyword evidence="1" id="KW-0472">Membrane</keyword>
<reference evidence="2 3" key="1">
    <citation type="submission" date="2020-07" db="EMBL/GenBank/DDBJ databases">
        <title>Sequencing the genomes of 1000 actinobacteria strains.</title>
        <authorList>
            <person name="Klenk H.-P."/>
        </authorList>
    </citation>
    <scope>NUCLEOTIDE SEQUENCE [LARGE SCALE GENOMIC DNA]</scope>
    <source>
        <strain evidence="2 3">DSM 103164</strain>
    </source>
</reference>
<dbReference type="EMBL" id="JACBZS010000001">
    <property type="protein sequence ID" value="NYI72295.1"/>
    <property type="molecule type" value="Genomic_DNA"/>
</dbReference>
<keyword evidence="1" id="KW-0812">Transmembrane</keyword>
<comment type="caution">
    <text evidence="2">The sequence shown here is derived from an EMBL/GenBank/DDBJ whole genome shotgun (WGS) entry which is preliminary data.</text>
</comment>
<name>A0A7Z0DB04_9ACTN</name>
<accession>A0A7Z0DB04</accession>
<feature type="transmembrane region" description="Helical" evidence="1">
    <location>
        <begin position="107"/>
        <end position="125"/>
    </location>
</feature>
<gene>
    <name evidence="2" type="ORF">GGQ54_002855</name>
</gene>
<keyword evidence="1" id="KW-1133">Transmembrane helix</keyword>
<protein>
    <submittedName>
        <fullName evidence="2">Uncharacterized protein</fullName>
    </submittedName>
</protein>
<proteinExistence type="predicted"/>
<organism evidence="2 3">
    <name type="scientific">Naumannella cuiyingiana</name>
    <dbReference type="NCBI Taxonomy" id="1347891"/>
    <lineage>
        <taxon>Bacteria</taxon>
        <taxon>Bacillati</taxon>
        <taxon>Actinomycetota</taxon>
        <taxon>Actinomycetes</taxon>
        <taxon>Propionibacteriales</taxon>
        <taxon>Propionibacteriaceae</taxon>
        <taxon>Naumannella</taxon>
    </lineage>
</organism>
<dbReference type="RefSeq" id="WP_029144360.1">
    <property type="nucleotide sequence ID" value="NZ_JACBZS010000001.1"/>
</dbReference>
<keyword evidence="3" id="KW-1185">Reference proteome</keyword>
<feature type="transmembrane region" description="Helical" evidence="1">
    <location>
        <begin position="12"/>
        <end position="33"/>
    </location>
</feature>
<dbReference type="Proteomes" id="UP000527616">
    <property type="component" value="Unassembled WGS sequence"/>
</dbReference>